<dbReference type="AlphaFoldDB" id="A0A7W6XDU9"/>
<dbReference type="SUPFAM" id="SSF49899">
    <property type="entry name" value="Concanavalin A-like lectins/glucanases"/>
    <property type="match status" value="1"/>
</dbReference>
<gene>
    <name evidence="2" type="ORF">GGE31_004885</name>
</gene>
<dbReference type="Gene3D" id="2.60.120.200">
    <property type="match status" value="1"/>
</dbReference>
<dbReference type="InterPro" id="IPR013320">
    <property type="entry name" value="ConA-like_dom_sf"/>
</dbReference>
<proteinExistence type="predicted"/>
<protein>
    <submittedName>
        <fullName evidence="2">Beta-xylosidase</fullName>
    </submittedName>
</protein>
<feature type="domain" description="Beta-xylosidase C-terminal Concanavalin A-like" evidence="1">
    <location>
        <begin position="17"/>
        <end position="99"/>
    </location>
</feature>
<evidence type="ECO:0000313" key="3">
    <source>
        <dbReference type="Proteomes" id="UP000524535"/>
    </source>
</evidence>
<name>A0A7W6XDU9_9HYPH</name>
<dbReference type="InterPro" id="IPR041542">
    <property type="entry name" value="GH43_C2"/>
</dbReference>
<keyword evidence="3" id="KW-1185">Reference proteome</keyword>
<dbReference type="Pfam" id="PF17851">
    <property type="entry name" value="GH43_C2"/>
    <property type="match status" value="1"/>
</dbReference>
<accession>A0A7W6XDU9</accession>
<reference evidence="2 3" key="1">
    <citation type="submission" date="2020-08" db="EMBL/GenBank/DDBJ databases">
        <title>Genomic Encyclopedia of Type Strains, Phase IV (KMG-V): Genome sequencing to study the core and pangenomes of soil and plant-associated prokaryotes.</title>
        <authorList>
            <person name="Whitman W."/>
        </authorList>
    </citation>
    <scope>NUCLEOTIDE SEQUENCE [LARGE SCALE GENOMIC DNA]</scope>
    <source>
        <strain evidence="2 3">SEMIA 444</strain>
    </source>
</reference>
<sequence>MLQILSCAGGWPNGMADAVLEQPVPDGPVHMKLEVRGAAGRFYFWKDGDWTRIGPVLDYSVLSDEGGEGEHANFTGAFVGMAANDTSGKAMPADFSSFAHRAAIH</sequence>
<evidence type="ECO:0000313" key="2">
    <source>
        <dbReference type="EMBL" id="MBB4414343.1"/>
    </source>
</evidence>
<dbReference type="Proteomes" id="UP000524535">
    <property type="component" value="Unassembled WGS sequence"/>
</dbReference>
<organism evidence="2 3">
    <name type="scientific">Aliirhizobium cellulosilyticum</name>
    <dbReference type="NCBI Taxonomy" id="393664"/>
    <lineage>
        <taxon>Bacteria</taxon>
        <taxon>Pseudomonadati</taxon>
        <taxon>Pseudomonadota</taxon>
        <taxon>Alphaproteobacteria</taxon>
        <taxon>Hyphomicrobiales</taxon>
        <taxon>Rhizobiaceae</taxon>
        <taxon>Aliirhizobium</taxon>
    </lineage>
</organism>
<evidence type="ECO:0000259" key="1">
    <source>
        <dbReference type="Pfam" id="PF17851"/>
    </source>
</evidence>
<comment type="caution">
    <text evidence="2">The sequence shown here is derived from an EMBL/GenBank/DDBJ whole genome shotgun (WGS) entry which is preliminary data.</text>
</comment>
<dbReference type="EMBL" id="JACIGY010000009">
    <property type="protein sequence ID" value="MBB4414343.1"/>
    <property type="molecule type" value="Genomic_DNA"/>
</dbReference>